<accession>A0A1J1JNB6</accession>
<sequence>MVNLGSGFLKITFKVAIAKISTLLYSQFIFSKDVLNYDLVDFFQRNSLLIRKDSYLL</sequence>
<reference evidence="1" key="1">
    <citation type="submission" date="2015-09" db="EMBL/GenBank/DDBJ databases">
        <authorList>
            <person name="Jackson K.R."/>
            <person name="Lunt B.L."/>
            <person name="Fisher J.N.B."/>
            <person name="Gardner A.V."/>
            <person name="Bailey M.E."/>
            <person name="Deus L.M."/>
            <person name="Earl A.S."/>
            <person name="Gibby P.D."/>
            <person name="Hartmann K.A."/>
            <person name="Liu J.E."/>
            <person name="Manci A.M."/>
            <person name="Nielsen D.A."/>
            <person name="Solomon M.B."/>
            <person name="Breakwell D.P."/>
            <person name="Burnett S.H."/>
            <person name="Grose J.H."/>
        </authorList>
    </citation>
    <scope>NUCLEOTIDE SEQUENCE</scope>
    <source>
        <strain evidence="1">7805</strain>
    </source>
</reference>
<proteinExistence type="predicted"/>
<name>A0A1J1JNB6_PLAAG</name>
<dbReference type="EMBL" id="LO018304">
    <property type="protein sequence ID" value="CUM61772.1"/>
    <property type="molecule type" value="Genomic_DNA"/>
</dbReference>
<organism evidence="1">
    <name type="scientific">Planktothrix agardhii</name>
    <name type="common">Oscillatoria agardhii</name>
    <dbReference type="NCBI Taxonomy" id="1160"/>
    <lineage>
        <taxon>Bacteria</taxon>
        <taxon>Bacillati</taxon>
        <taxon>Cyanobacteriota</taxon>
        <taxon>Cyanophyceae</taxon>
        <taxon>Oscillatoriophycideae</taxon>
        <taxon>Oscillatoriales</taxon>
        <taxon>Microcoleaceae</taxon>
        <taxon>Planktothrix</taxon>
    </lineage>
</organism>
<evidence type="ECO:0000313" key="1">
    <source>
        <dbReference type="EMBL" id="CUM61772.1"/>
    </source>
</evidence>
<protein>
    <submittedName>
        <fullName evidence="1">Uncharacterized protein</fullName>
    </submittedName>
</protein>
<gene>
    <name evidence="1" type="ORF">PLAM_3806</name>
</gene>
<dbReference type="AlphaFoldDB" id="A0A1J1JNB6"/>